<dbReference type="Gene3D" id="3.90.550.10">
    <property type="entry name" value="Spore Coat Polysaccharide Biosynthesis Protein SpsA, Chain A"/>
    <property type="match status" value="1"/>
</dbReference>
<name>A0A918PFS3_9SPHN</name>
<evidence type="ECO:0000256" key="1">
    <source>
        <dbReference type="SAM" id="Phobius"/>
    </source>
</evidence>
<evidence type="ECO:0000313" key="2">
    <source>
        <dbReference type="EMBL" id="GGZ06640.1"/>
    </source>
</evidence>
<keyword evidence="1" id="KW-0812">Transmembrane</keyword>
<accession>A0A918PFS3</accession>
<proteinExistence type="predicted"/>
<keyword evidence="1" id="KW-1133">Transmembrane helix</keyword>
<keyword evidence="3" id="KW-1185">Reference proteome</keyword>
<organism evidence="2 3">
    <name type="scientific">Novosphingobium colocasiae</name>
    <dbReference type="NCBI Taxonomy" id="1256513"/>
    <lineage>
        <taxon>Bacteria</taxon>
        <taxon>Pseudomonadati</taxon>
        <taxon>Pseudomonadota</taxon>
        <taxon>Alphaproteobacteria</taxon>
        <taxon>Sphingomonadales</taxon>
        <taxon>Sphingomonadaceae</taxon>
        <taxon>Novosphingobium</taxon>
    </lineage>
</organism>
<evidence type="ECO:0008006" key="4">
    <source>
        <dbReference type="Google" id="ProtNLM"/>
    </source>
</evidence>
<dbReference type="EMBL" id="BMZA01000007">
    <property type="protein sequence ID" value="GGZ06640.1"/>
    <property type="molecule type" value="Genomic_DNA"/>
</dbReference>
<comment type="caution">
    <text evidence="2">The sequence shown here is derived from an EMBL/GenBank/DDBJ whole genome shotgun (WGS) entry which is preliminary data.</text>
</comment>
<feature type="transmembrane region" description="Helical" evidence="1">
    <location>
        <begin position="27"/>
        <end position="52"/>
    </location>
</feature>
<reference evidence="2" key="1">
    <citation type="journal article" date="2014" name="Int. J. Syst. Evol. Microbiol.">
        <title>Complete genome sequence of Corynebacterium casei LMG S-19264T (=DSM 44701T), isolated from a smear-ripened cheese.</title>
        <authorList>
            <consortium name="US DOE Joint Genome Institute (JGI-PGF)"/>
            <person name="Walter F."/>
            <person name="Albersmeier A."/>
            <person name="Kalinowski J."/>
            <person name="Ruckert C."/>
        </authorList>
    </citation>
    <scope>NUCLEOTIDE SEQUENCE</scope>
    <source>
        <strain evidence="2">KCTC 32255</strain>
    </source>
</reference>
<feature type="transmembrane region" description="Helical" evidence="1">
    <location>
        <begin position="357"/>
        <end position="380"/>
    </location>
</feature>
<dbReference type="AlphaFoldDB" id="A0A918PFS3"/>
<evidence type="ECO:0000313" key="3">
    <source>
        <dbReference type="Proteomes" id="UP000648075"/>
    </source>
</evidence>
<protein>
    <recommendedName>
        <fullName evidence="4">Glycosyl transferase family protein</fullName>
    </recommendedName>
</protein>
<keyword evidence="1" id="KW-0472">Membrane</keyword>
<gene>
    <name evidence="2" type="ORF">GCM10011614_21980</name>
</gene>
<dbReference type="SUPFAM" id="SSF53448">
    <property type="entry name" value="Nucleotide-diphospho-sugar transferases"/>
    <property type="match status" value="1"/>
</dbReference>
<feature type="transmembrane region" description="Helical" evidence="1">
    <location>
        <begin position="392"/>
        <end position="409"/>
    </location>
</feature>
<dbReference type="Pfam" id="PF13641">
    <property type="entry name" value="Glyco_tranf_2_3"/>
    <property type="match status" value="1"/>
</dbReference>
<sequence>MQERNFVQAGDTIGHAITALQFMERELLLFATFWFIIGALDDLAIDVCWLWLRLTGRSPALGISRAEVAGRLEGRIAVLIAAWQEGAVIGHTIRHALGAWPQPELTLYLGCYRNDPGTIAAAMAAAGNDPRLRIVIHERAGPTTKADCLNRLYRALAEDERRTDQRFRTVVIHDAEDMVHPAELAVIDRAIGSAGLVQLPVRPEPQPRSPWIGGHYCEEFTEAHAKLLVVRDALRVPVPAAGVGCGIARDLLDLLAARRLREGEGDGGPFSTTCLTEDYELGYLVWREGRRTRFIRVRDEDGELVATRAYFPASLEAAVRQKARWIHGIAFQEWERLGWGTRLADLWMTLRDRREPFSALVLASGYVLVLVELLLALARLAQIDIPPRPSPALQVMLGICAGALVWRAAARFAFTTHEYGPGEGLRALLRIPVANVIAIIAGRRALATYVRTLLGETVRWDKTEHTRHPAADGLAMLPSGGAR</sequence>
<reference evidence="2" key="2">
    <citation type="submission" date="2020-09" db="EMBL/GenBank/DDBJ databases">
        <authorList>
            <person name="Sun Q."/>
            <person name="Kim S."/>
        </authorList>
    </citation>
    <scope>NUCLEOTIDE SEQUENCE</scope>
    <source>
        <strain evidence="2">KCTC 32255</strain>
    </source>
</reference>
<dbReference type="Proteomes" id="UP000648075">
    <property type="component" value="Unassembled WGS sequence"/>
</dbReference>
<dbReference type="NCBIfam" id="NF011307">
    <property type="entry name" value="PRK14716.1-5"/>
    <property type="match status" value="1"/>
</dbReference>
<dbReference type="InterPro" id="IPR029044">
    <property type="entry name" value="Nucleotide-diphossugar_trans"/>
</dbReference>